<dbReference type="AlphaFoldDB" id="A0AB32X3X9"/>
<dbReference type="InterPro" id="IPR025476">
    <property type="entry name" value="Helitron_helicase-like"/>
</dbReference>
<evidence type="ECO:0000313" key="3">
    <source>
        <dbReference type="RefSeq" id="XP_017985317.1"/>
    </source>
</evidence>
<evidence type="ECO:0000259" key="1">
    <source>
        <dbReference type="Pfam" id="PF14214"/>
    </source>
</evidence>
<dbReference type="RefSeq" id="XP_017985317.1">
    <property type="nucleotide sequence ID" value="XM_018129828.1"/>
</dbReference>
<dbReference type="Pfam" id="PF14214">
    <property type="entry name" value="Helitron_like_N"/>
    <property type="match status" value="1"/>
</dbReference>
<organism evidence="2 3">
    <name type="scientific">Theobroma cacao</name>
    <name type="common">Cacao</name>
    <name type="synonym">Cocoa</name>
    <dbReference type="NCBI Taxonomy" id="3641"/>
    <lineage>
        <taxon>Eukaryota</taxon>
        <taxon>Viridiplantae</taxon>
        <taxon>Streptophyta</taxon>
        <taxon>Embryophyta</taxon>
        <taxon>Tracheophyta</taxon>
        <taxon>Spermatophyta</taxon>
        <taxon>Magnoliopsida</taxon>
        <taxon>eudicotyledons</taxon>
        <taxon>Gunneridae</taxon>
        <taxon>Pentapetalae</taxon>
        <taxon>rosids</taxon>
        <taxon>malvids</taxon>
        <taxon>Malvales</taxon>
        <taxon>Malvaceae</taxon>
        <taxon>Byttnerioideae</taxon>
        <taxon>Theobroma</taxon>
    </lineage>
</organism>
<evidence type="ECO:0000313" key="2">
    <source>
        <dbReference type="Proteomes" id="UP000694886"/>
    </source>
</evidence>
<sequence length="473" mass="54717">MLPILNDEDDISTFNQQTAHIGTSFVGDNSTSTHFDSNQYNIPLNLGGPRYVCCFCGAQMWYEERKNKSRNERNPRFTMCCMEGKVSLPPFKQTPSLLATLLNYKGGRTAYKFRHNIRVYNSMFQFTSIGGKIDSEINRRLGPYVFKINGQNHHKIGSLLPVDGERSKFAQLYIYDTENEVSNRINALGYDVQQSGVEENIVKELMEMLDQTNQIVKAFRMAKERFKEPDYIPVKLRLIGARMNDGQQYTNLISSEVAALIVGDVDQLIDKRDIIIEHRSNGLRRISDLHPAFMPMQYPLLFPYGEDGFHLNIPYQKWNHTTKTKRGTVTAREFYVYMLQFRLNQGFTLFLGGKLFHQYITDAFTSVEGMRLDYNLRNQKKFRTEIFQGVVDAFTRGDTDGNMIGKRIILPASFTGGPRYYMQNYQDAMAICTYYGYPDLFITFTCNSRWPEIIAALKFIDGQRVEDRPDISW</sequence>
<reference evidence="3" key="1">
    <citation type="submission" date="2025-08" db="UniProtKB">
        <authorList>
            <consortium name="RefSeq"/>
        </authorList>
    </citation>
    <scope>IDENTIFICATION</scope>
</reference>
<accession>A0AB32X3X9</accession>
<feature type="domain" description="Helitron helicase-like" evidence="1">
    <location>
        <begin position="334"/>
        <end position="472"/>
    </location>
</feature>
<name>A0AB32X3X9_THECC</name>
<protein>
    <submittedName>
        <fullName evidence="3">Uncharacterized protein LOC18588470</fullName>
    </submittedName>
</protein>
<gene>
    <name evidence="3" type="primary">LOC18588470</name>
</gene>
<dbReference type="KEGG" id="tcc:18588470"/>
<proteinExistence type="predicted"/>
<dbReference type="GeneID" id="18588470"/>
<dbReference type="PANTHER" id="PTHR45786:SF74">
    <property type="entry name" value="ATP-DEPENDENT DNA HELICASE"/>
    <property type="match status" value="1"/>
</dbReference>
<dbReference type="PANTHER" id="PTHR45786">
    <property type="entry name" value="DNA BINDING PROTEIN-LIKE"/>
    <property type="match status" value="1"/>
</dbReference>
<dbReference type="Proteomes" id="UP000694886">
    <property type="component" value="Unplaced"/>
</dbReference>